<evidence type="ECO:0000256" key="1">
    <source>
        <dbReference type="ARBA" id="ARBA00001946"/>
    </source>
</evidence>
<evidence type="ECO:0000313" key="7">
    <source>
        <dbReference type="EMBL" id="PIX72287.1"/>
    </source>
</evidence>
<evidence type="ECO:0000313" key="8">
    <source>
        <dbReference type="Proteomes" id="UP000229708"/>
    </source>
</evidence>
<dbReference type="GO" id="GO:0004659">
    <property type="term" value="F:prenyltransferase activity"/>
    <property type="evidence" value="ECO:0007669"/>
    <property type="project" value="InterPro"/>
</dbReference>
<keyword evidence="5" id="KW-0460">Magnesium</keyword>
<dbReference type="PANTHER" id="PTHR12001">
    <property type="entry name" value="GERANYLGERANYL PYROPHOSPHATE SYNTHASE"/>
    <property type="match status" value="1"/>
</dbReference>
<protein>
    <recommendedName>
        <fullName evidence="9">Polyprenyl synthetase family protein</fullName>
    </recommendedName>
</protein>
<dbReference type="Pfam" id="PF00348">
    <property type="entry name" value="polyprenyl_synt"/>
    <property type="match status" value="1"/>
</dbReference>
<comment type="cofactor">
    <cofactor evidence="1">
        <name>Mg(2+)</name>
        <dbReference type="ChEBI" id="CHEBI:18420"/>
    </cofactor>
</comment>
<dbReference type="InterPro" id="IPR008949">
    <property type="entry name" value="Isoprenoid_synthase_dom_sf"/>
</dbReference>
<dbReference type="GO" id="GO:0046872">
    <property type="term" value="F:metal ion binding"/>
    <property type="evidence" value="ECO:0007669"/>
    <property type="project" value="UniProtKB-KW"/>
</dbReference>
<evidence type="ECO:0000256" key="4">
    <source>
        <dbReference type="ARBA" id="ARBA00022723"/>
    </source>
</evidence>
<dbReference type="InterPro" id="IPR000092">
    <property type="entry name" value="Polyprenyl_synt"/>
</dbReference>
<evidence type="ECO:0000256" key="3">
    <source>
        <dbReference type="ARBA" id="ARBA00022679"/>
    </source>
</evidence>
<dbReference type="Gene3D" id="1.10.600.10">
    <property type="entry name" value="Farnesyl Diphosphate Synthase"/>
    <property type="match status" value="1"/>
</dbReference>
<proteinExistence type="inferred from homology"/>
<dbReference type="SFLD" id="SFLDS00005">
    <property type="entry name" value="Isoprenoid_Synthase_Type_I"/>
    <property type="match status" value="1"/>
</dbReference>
<sequence length="256" mass="29035">MKLFGYFETVKPLLVKQINKFFLQQKDFPNKQLLQSLQAFNLKGKLLRGMLVLLINKMEGGQINEKVLNVATAMELVHSGLLIHDDIMDKDLFRRGFPTIHKSFGQSMAICAGDWLFCKAIELIDDNELIKIMSVGVQQVMHGQILDVFFSETNNNPNQSTILDIYRKKTAFYSFSLPFKLGAMLQKASLKKLDILNSLGENLGLIFQIKDDEMGIFGDEKATGKPTGSDIRENKKTLLRLLLFESSNTLEKKVLI</sequence>
<evidence type="ECO:0000256" key="6">
    <source>
        <dbReference type="RuleBase" id="RU004466"/>
    </source>
</evidence>
<comment type="similarity">
    <text evidence="2 6">Belongs to the FPP/GGPP synthase family.</text>
</comment>
<dbReference type="CDD" id="cd00685">
    <property type="entry name" value="Trans_IPPS_HT"/>
    <property type="match status" value="1"/>
</dbReference>
<evidence type="ECO:0000256" key="2">
    <source>
        <dbReference type="ARBA" id="ARBA00006706"/>
    </source>
</evidence>
<feature type="non-terminal residue" evidence="7">
    <location>
        <position position="256"/>
    </location>
</feature>
<reference evidence="8" key="1">
    <citation type="submission" date="2017-09" db="EMBL/GenBank/DDBJ databases">
        <title>Depth-based differentiation of microbial function through sediment-hosted aquifers and enrichment of novel symbionts in the deep terrestrial subsurface.</title>
        <authorList>
            <person name="Probst A.J."/>
            <person name="Ladd B."/>
            <person name="Jarett J.K."/>
            <person name="Geller-Mcgrath D.E."/>
            <person name="Sieber C.M.K."/>
            <person name="Emerson J.B."/>
            <person name="Anantharaman K."/>
            <person name="Thomas B.C."/>
            <person name="Malmstrom R."/>
            <person name="Stieglmeier M."/>
            <person name="Klingl A."/>
            <person name="Woyke T."/>
            <person name="Ryan C.M."/>
            <person name="Banfield J.F."/>
        </authorList>
    </citation>
    <scope>NUCLEOTIDE SEQUENCE [LARGE SCALE GENOMIC DNA]</scope>
</reference>
<gene>
    <name evidence="7" type="ORF">COZ39_03215</name>
</gene>
<dbReference type="GO" id="GO:0008299">
    <property type="term" value="P:isoprenoid biosynthetic process"/>
    <property type="evidence" value="ECO:0007669"/>
    <property type="project" value="InterPro"/>
</dbReference>
<dbReference type="SFLD" id="SFLDG01017">
    <property type="entry name" value="Polyprenyl_Transferase_Like"/>
    <property type="match status" value="1"/>
</dbReference>
<dbReference type="SUPFAM" id="SSF48576">
    <property type="entry name" value="Terpenoid synthases"/>
    <property type="match status" value="1"/>
</dbReference>
<dbReference type="EMBL" id="PFJI01000137">
    <property type="protein sequence ID" value="PIX72287.1"/>
    <property type="molecule type" value="Genomic_DNA"/>
</dbReference>
<comment type="caution">
    <text evidence="7">The sequence shown here is derived from an EMBL/GenBank/DDBJ whole genome shotgun (WGS) entry which is preliminary data.</text>
</comment>
<dbReference type="AlphaFoldDB" id="A0A2M7LW29"/>
<organism evidence="7 8">
    <name type="scientific">Candidatus Roizmanbacteria bacterium CG_4_10_14_3_um_filter_33_21</name>
    <dbReference type="NCBI Taxonomy" id="1974830"/>
    <lineage>
        <taxon>Bacteria</taxon>
        <taxon>Candidatus Roizmaniibacteriota</taxon>
    </lineage>
</organism>
<dbReference type="InterPro" id="IPR033749">
    <property type="entry name" value="Polyprenyl_synt_CS"/>
</dbReference>
<accession>A0A2M7LW29</accession>
<evidence type="ECO:0000256" key="5">
    <source>
        <dbReference type="ARBA" id="ARBA00022842"/>
    </source>
</evidence>
<dbReference type="Proteomes" id="UP000229708">
    <property type="component" value="Unassembled WGS sequence"/>
</dbReference>
<dbReference type="PANTHER" id="PTHR12001:SF85">
    <property type="entry name" value="SHORT CHAIN ISOPRENYL DIPHOSPHATE SYNTHASE"/>
    <property type="match status" value="1"/>
</dbReference>
<keyword evidence="4" id="KW-0479">Metal-binding</keyword>
<keyword evidence="3 6" id="KW-0808">Transferase</keyword>
<name>A0A2M7LW29_9BACT</name>
<dbReference type="PROSITE" id="PS00723">
    <property type="entry name" value="POLYPRENYL_SYNTHASE_1"/>
    <property type="match status" value="1"/>
</dbReference>
<evidence type="ECO:0008006" key="9">
    <source>
        <dbReference type="Google" id="ProtNLM"/>
    </source>
</evidence>